<dbReference type="PANTHER" id="PTHR42953:SF3">
    <property type="entry name" value="HIGH-AFFINITY ZINC UPTAKE SYSTEM PROTEIN ZNUA"/>
    <property type="match status" value="1"/>
</dbReference>
<protein>
    <recommendedName>
        <fullName evidence="2">High-affinity zinc uptake system protein ZnuA</fullName>
    </recommendedName>
</protein>
<keyword evidence="4 7" id="KW-0732">Signal</keyword>
<reference evidence="9" key="1">
    <citation type="submission" date="2023-07" db="EMBL/GenBank/DDBJ databases">
        <title>Defluviimonas sediminis sp. nov., isolated from mangrove sediment.</title>
        <authorList>
            <person name="Liu L."/>
            <person name="Li J."/>
            <person name="Huang Y."/>
            <person name="Pan J."/>
            <person name="Li M."/>
        </authorList>
    </citation>
    <scope>NUCLEOTIDE SEQUENCE [LARGE SCALE GENOMIC DNA]</scope>
    <source>
        <strain evidence="9">FT324</strain>
    </source>
</reference>
<keyword evidence="3" id="KW-0813">Transport</keyword>
<keyword evidence="5" id="KW-0406">Ion transport</keyword>
<sequence>MRSLALTLALAATSAAAPAAAEVPQVVTDTPVVHSLVASVMGELGTPGVLLVGGADAHDFQLRPSQRGELGAADVVFWIGPEMTPWLDRALEAAAPGRSVALLQVDGTRIRPFDDADAPGDDHEDEHDHDHGATDPHAWLDPANAALWLDTIAGTLAEMDGEHADTYRANAVAAKAAIAAVVATIEADLAATPRAPVVVSHDALGYFADRFGLTIAERISEGDAATPGAAHLSAIRALLEQGGAACVFPEAGSDPKIIAALAEGTSARIGRPLDPEGRAQEPGPGLYGAVLEGTAAAFRDCLAEGN</sequence>
<keyword evidence="5" id="KW-0862">Zinc</keyword>
<evidence type="ECO:0000256" key="7">
    <source>
        <dbReference type="SAM" id="SignalP"/>
    </source>
</evidence>
<name>A0ABT2NN46_9RHOB</name>
<evidence type="ECO:0000256" key="1">
    <source>
        <dbReference type="ARBA" id="ARBA00011028"/>
    </source>
</evidence>
<proteinExistence type="inferred from homology"/>
<dbReference type="InterPro" id="IPR006127">
    <property type="entry name" value="ZnuA-like"/>
</dbReference>
<dbReference type="PANTHER" id="PTHR42953">
    <property type="entry name" value="HIGH-AFFINITY ZINC UPTAKE SYSTEM PROTEIN ZNUA-RELATED"/>
    <property type="match status" value="1"/>
</dbReference>
<dbReference type="RefSeq" id="WP_261496180.1">
    <property type="nucleotide sequence ID" value="NZ_JAOCQF010000002.1"/>
</dbReference>
<accession>A0ABT2NN46</accession>
<comment type="similarity">
    <text evidence="1">Belongs to the bacterial solute-binding protein 9 family.</text>
</comment>
<keyword evidence="5" id="KW-0864">Zinc transport</keyword>
<dbReference type="InterPro" id="IPR050492">
    <property type="entry name" value="Bact_metal-bind_prot9"/>
</dbReference>
<evidence type="ECO:0000313" key="9">
    <source>
        <dbReference type="Proteomes" id="UP001205601"/>
    </source>
</evidence>
<dbReference type="Pfam" id="PF01297">
    <property type="entry name" value="ZnuA"/>
    <property type="match status" value="1"/>
</dbReference>
<evidence type="ECO:0000313" key="8">
    <source>
        <dbReference type="EMBL" id="MCT8330309.1"/>
    </source>
</evidence>
<comment type="caution">
    <text evidence="8">The sequence shown here is derived from an EMBL/GenBank/DDBJ whole genome shotgun (WGS) entry which is preliminary data.</text>
</comment>
<feature type="compositionally biased region" description="Acidic residues" evidence="6">
    <location>
        <begin position="115"/>
        <end position="125"/>
    </location>
</feature>
<dbReference type="EMBL" id="JAOCQF010000002">
    <property type="protein sequence ID" value="MCT8330309.1"/>
    <property type="molecule type" value="Genomic_DNA"/>
</dbReference>
<evidence type="ECO:0000256" key="4">
    <source>
        <dbReference type="ARBA" id="ARBA00022729"/>
    </source>
</evidence>
<dbReference type="PRINTS" id="PR00691">
    <property type="entry name" value="ADHESINB"/>
</dbReference>
<feature type="chain" id="PRO_5046074713" description="High-affinity zinc uptake system protein ZnuA" evidence="7">
    <location>
        <begin position="20"/>
        <end position="306"/>
    </location>
</feature>
<evidence type="ECO:0000256" key="5">
    <source>
        <dbReference type="ARBA" id="ARBA00022906"/>
    </source>
</evidence>
<evidence type="ECO:0000256" key="3">
    <source>
        <dbReference type="ARBA" id="ARBA00022448"/>
    </source>
</evidence>
<dbReference type="Gene3D" id="3.40.50.1980">
    <property type="entry name" value="Nitrogenase molybdenum iron protein domain"/>
    <property type="match status" value="2"/>
</dbReference>
<feature type="signal peptide" evidence="7">
    <location>
        <begin position="1"/>
        <end position="19"/>
    </location>
</feature>
<dbReference type="Proteomes" id="UP001205601">
    <property type="component" value="Unassembled WGS sequence"/>
</dbReference>
<feature type="region of interest" description="Disordered" evidence="6">
    <location>
        <begin position="111"/>
        <end position="136"/>
    </location>
</feature>
<evidence type="ECO:0000256" key="6">
    <source>
        <dbReference type="SAM" id="MobiDB-lite"/>
    </source>
</evidence>
<dbReference type="SUPFAM" id="SSF53807">
    <property type="entry name" value="Helical backbone' metal receptor"/>
    <property type="match status" value="1"/>
</dbReference>
<organism evidence="8 9">
    <name type="scientific">Albidovulum sediminis</name>
    <dbReference type="NCBI Taxonomy" id="3066345"/>
    <lineage>
        <taxon>Bacteria</taxon>
        <taxon>Pseudomonadati</taxon>
        <taxon>Pseudomonadota</taxon>
        <taxon>Alphaproteobacteria</taxon>
        <taxon>Rhodobacterales</taxon>
        <taxon>Paracoccaceae</taxon>
        <taxon>Albidovulum</taxon>
    </lineage>
</organism>
<gene>
    <name evidence="8" type="ORF">N5I32_12345</name>
</gene>
<dbReference type="InterPro" id="IPR006129">
    <property type="entry name" value="AdhesinB"/>
</dbReference>
<keyword evidence="9" id="KW-1185">Reference proteome</keyword>
<evidence type="ECO:0000256" key="2">
    <source>
        <dbReference type="ARBA" id="ARBA00015915"/>
    </source>
</evidence>